<dbReference type="Gene3D" id="1.25.40.10">
    <property type="entry name" value="Tetratricopeptide repeat domain"/>
    <property type="match status" value="2"/>
</dbReference>
<keyword evidence="5" id="KW-0808">Transferase</keyword>
<gene>
    <name evidence="5" type="ORF">ACFS7Y_17105</name>
</gene>
<protein>
    <submittedName>
        <fullName evidence="5">Histidine kinase</fullName>
    </submittedName>
</protein>
<feature type="transmembrane region" description="Helical" evidence="3">
    <location>
        <begin position="338"/>
        <end position="358"/>
    </location>
</feature>
<sequence>MRNFYSFLFGTWFLLIVSSVSGKLYGQSGDGLAALDSLFAKKQYERAATLLDSVLRKAIAVDDAALIGRSHAGIGNLLLLQGKLDAALENYLISIKHLHADQYAGELSRIYSNMGALYSGLKQFQRSKDYFLKALELNPTENANRLKTLANLAGVYMETNERAEALQTFYAAIQLARQLKNASVEAILYTNLSNYYIGEAQWAETVKYAKQSISLRKGLGQPPSAITYNNLGYALVQLGSLKEGIQYYHVALQQASIAEKKQIYYNLHQAYRALGEEEEAWRAIARYDAVKDSLATSNYEQKVAELEAKYQSAEKERHIEQLAMQNALQEKQLTQQTYLIVAISLIALLIAGIIYLRWKQHRVSDRLSKAEWRHRFLLVQLNPHFIFNAMQSVQHFIHKNERDKSLTYLHSFSRLIRLVLENSEEDAVSLDVEIESLTHYLHLQQLNRNPSFSYHVQVAEELEPDNIWIPTMLLQPFVENAVNHGVEQHGDGRIELLFENNAKGIDIFIKDNGRQVWSTSQAGRLHKSMSMDIVKGRIEQLNKMGRYEIVMNISQSSPVPGYEGTIVHLYIQFLK</sequence>
<dbReference type="InterPro" id="IPR011990">
    <property type="entry name" value="TPR-like_helical_dom_sf"/>
</dbReference>
<keyword evidence="3" id="KW-1133">Transmembrane helix</keyword>
<dbReference type="GO" id="GO:0016301">
    <property type="term" value="F:kinase activity"/>
    <property type="evidence" value="ECO:0007669"/>
    <property type="project" value="UniProtKB-KW"/>
</dbReference>
<dbReference type="InterPro" id="IPR036890">
    <property type="entry name" value="HATPase_C_sf"/>
</dbReference>
<keyword evidence="3" id="KW-0812">Transmembrane</keyword>
<dbReference type="InterPro" id="IPR050640">
    <property type="entry name" value="Bact_2-comp_sensor_kinase"/>
</dbReference>
<dbReference type="PANTHER" id="PTHR34220">
    <property type="entry name" value="SENSOR HISTIDINE KINASE YPDA"/>
    <property type="match status" value="1"/>
</dbReference>
<keyword evidence="3" id="KW-0472">Membrane</keyword>
<dbReference type="PROSITE" id="PS50293">
    <property type="entry name" value="TPR_REGION"/>
    <property type="match status" value="1"/>
</dbReference>
<dbReference type="EMBL" id="JBHUPB010000011">
    <property type="protein sequence ID" value="MFD2969115.1"/>
    <property type="molecule type" value="Genomic_DNA"/>
</dbReference>
<keyword evidence="2" id="KW-0175">Coiled coil</keyword>
<dbReference type="Gene3D" id="3.30.565.10">
    <property type="entry name" value="Histidine kinase-like ATPase, C-terminal domain"/>
    <property type="match status" value="1"/>
</dbReference>
<evidence type="ECO:0000259" key="4">
    <source>
        <dbReference type="Pfam" id="PF06580"/>
    </source>
</evidence>
<keyword evidence="6" id="KW-1185">Reference proteome</keyword>
<dbReference type="Pfam" id="PF13181">
    <property type="entry name" value="TPR_8"/>
    <property type="match status" value="1"/>
</dbReference>
<dbReference type="RefSeq" id="WP_320184604.1">
    <property type="nucleotide sequence ID" value="NZ_CP138332.1"/>
</dbReference>
<accession>A0ABW6BN31</accession>
<proteinExistence type="predicted"/>
<dbReference type="SUPFAM" id="SSF55874">
    <property type="entry name" value="ATPase domain of HSP90 chaperone/DNA topoisomerase II/histidine kinase"/>
    <property type="match status" value="1"/>
</dbReference>
<dbReference type="SUPFAM" id="SSF48452">
    <property type="entry name" value="TPR-like"/>
    <property type="match status" value="2"/>
</dbReference>
<dbReference type="InterPro" id="IPR019734">
    <property type="entry name" value="TPR_rpt"/>
</dbReference>
<dbReference type="PROSITE" id="PS50005">
    <property type="entry name" value="TPR"/>
    <property type="match status" value="1"/>
</dbReference>
<name>A0ABW6BN31_9SPHI</name>
<feature type="coiled-coil region" evidence="2">
    <location>
        <begin position="296"/>
        <end position="330"/>
    </location>
</feature>
<dbReference type="PANTHER" id="PTHR34220:SF7">
    <property type="entry name" value="SENSOR HISTIDINE KINASE YPDA"/>
    <property type="match status" value="1"/>
</dbReference>
<dbReference type="Proteomes" id="UP001597525">
    <property type="component" value="Unassembled WGS sequence"/>
</dbReference>
<dbReference type="SMART" id="SM00028">
    <property type="entry name" value="TPR"/>
    <property type="match status" value="5"/>
</dbReference>
<keyword evidence="1" id="KW-0802">TPR repeat</keyword>
<comment type="caution">
    <text evidence="5">The sequence shown here is derived from an EMBL/GenBank/DDBJ whole genome shotgun (WGS) entry which is preliminary data.</text>
</comment>
<evidence type="ECO:0000256" key="2">
    <source>
        <dbReference type="SAM" id="Coils"/>
    </source>
</evidence>
<organism evidence="5 6">
    <name type="scientific">Sphingobacterium bambusae</name>
    <dbReference type="NCBI Taxonomy" id="662858"/>
    <lineage>
        <taxon>Bacteria</taxon>
        <taxon>Pseudomonadati</taxon>
        <taxon>Bacteroidota</taxon>
        <taxon>Sphingobacteriia</taxon>
        <taxon>Sphingobacteriales</taxon>
        <taxon>Sphingobacteriaceae</taxon>
        <taxon>Sphingobacterium</taxon>
    </lineage>
</organism>
<evidence type="ECO:0000313" key="6">
    <source>
        <dbReference type="Proteomes" id="UP001597525"/>
    </source>
</evidence>
<keyword evidence="5" id="KW-0418">Kinase</keyword>
<evidence type="ECO:0000256" key="1">
    <source>
        <dbReference type="PROSITE-ProRule" id="PRU00339"/>
    </source>
</evidence>
<evidence type="ECO:0000313" key="5">
    <source>
        <dbReference type="EMBL" id="MFD2969115.1"/>
    </source>
</evidence>
<evidence type="ECO:0000256" key="3">
    <source>
        <dbReference type="SAM" id="Phobius"/>
    </source>
</evidence>
<reference evidence="6" key="1">
    <citation type="journal article" date="2019" name="Int. J. Syst. Evol. Microbiol.">
        <title>The Global Catalogue of Microorganisms (GCM) 10K type strain sequencing project: providing services to taxonomists for standard genome sequencing and annotation.</title>
        <authorList>
            <consortium name="The Broad Institute Genomics Platform"/>
            <consortium name="The Broad Institute Genome Sequencing Center for Infectious Disease"/>
            <person name="Wu L."/>
            <person name="Ma J."/>
        </authorList>
    </citation>
    <scope>NUCLEOTIDE SEQUENCE [LARGE SCALE GENOMIC DNA]</scope>
    <source>
        <strain evidence="6">KCTC 22814</strain>
    </source>
</reference>
<feature type="domain" description="Signal transduction histidine kinase internal region" evidence="4">
    <location>
        <begin position="375"/>
        <end position="447"/>
    </location>
</feature>
<dbReference type="Pfam" id="PF00515">
    <property type="entry name" value="TPR_1"/>
    <property type="match status" value="1"/>
</dbReference>
<dbReference type="InterPro" id="IPR010559">
    <property type="entry name" value="Sig_transdc_His_kin_internal"/>
</dbReference>
<feature type="repeat" description="TPR" evidence="1">
    <location>
        <begin position="108"/>
        <end position="141"/>
    </location>
</feature>
<dbReference type="Pfam" id="PF06580">
    <property type="entry name" value="His_kinase"/>
    <property type="match status" value="1"/>
</dbReference>